<name>A0A6M3J615_9ZZZZ</name>
<gene>
    <name evidence="2" type="ORF">MM415B00478_0014</name>
</gene>
<evidence type="ECO:0000313" key="2">
    <source>
        <dbReference type="EMBL" id="QJA64617.1"/>
    </source>
</evidence>
<dbReference type="AlphaFoldDB" id="A0A6M3J615"/>
<feature type="region of interest" description="Disordered" evidence="1">
    <location>
        <begin position="42"/>
        <end position="62"/>
    </location>
</feature>
<accession>A0A6M3J615</accession>
<dbReference type="EMBL" id="MT141523">
    <property type="protein sequence ID" value="QJA64617.1"/>
    <property type="molecule type" value="Genomic_DNA"/>
</dbReference>
<sequence>MPQSMAVCPSCGRPVYGNSVTYTDYTIEIDCPRCGIQERDAPWAPDEKSDVPGEWKERGRCR</sequence>
<proteinExistence type="predicted"/>
<reference evidence="2" key="1">
    <citation type="submission" date="2020-03" db="EMBL/GenBank/DDBJ databases">
        <title>The deep terrestrial virosphere.</title>
        <authorList>
            <person name="Holmfeldt K."/>
            <person name="Nilsson E."/>
            <person name="Simone D."/>
            <person name="Lopez-Fernandez M."/>
            <person name="Wu X."/>
            <person name="de Brujin I."/>
            <person name="Lundin D."/>
            <person name="Andersson A."/>
            <person name="Bertilsson S."/>
            <person name="Dopson M."/>
        </authorList>
    </citation>
    <scope>NUCLEOTIDE SEQUENCE</scope>
    <source>
        <strain evidence="2">MM415B00478</strain>
    </source>
</reference>
<protein>
    <submittedName>
        <fullName evidence="2">Uncharacterized protein</fullName>
    </submittedName>
</protein>
<organism evidence="2">
    <name type="scientific">viral metagenome</name>
    <dbReference type="NCBI Taxonomy" id="1070528"/>
    <lineage>
        <taxon>unclassified sequences</taxon>
        <taxon>metagenomes</taxon>
        <taxon>organismal metagenomes</taxon>
    </lineage>
</organism>
<evidence type="ECO:0000256" key="1">
    <source>
        <dbReference type="SAM" id="MobiDB-lite"/>
    </source>
</evidence>